<accession>A0A1H7DUW9</accession>
<dbReference type="InterPro" id="IPR011006">
    <property type="entry name" value="CheY-like_superfamily"/>
</dbReference>
<feature type="modified residue" description="4-aspartylphosphate" evidence="2">
    <location>
        <position position="133"/>
    </location>
</feature>
<evidence type="ECO:0000313" key="4">
    <source>
        <dbReference type="EMBL" id="SEK05569.1"/>
    </source>
</evidence>
<protein>
    <submittedName>
        <fullName evidence="4">Response regulator receiver domain-containing protein</fullName>
    </submittedName>
</protein>
<feature type="domain" description="Response regulatory" evidence="3">
    <location>
        <begin position="84"/>
        <end position="196"/>
    </location>
</feature>
<dbReference type="AlphaFoldDB" id="A0A1H7DUW9"/>
<evidence type="ECO:0000313" key="5">
    <source>
        <dbReference type="Proteomes" id="UP000198866"/>
    </source>
</evidence>
<dbReference type="Gene3D" id="3.40.50.2300">
    <property type="match status" value="1"/>
</dbReference>
<dbReference type="PANTHER" id="PTHR44591">
    <property type="entry name" value="STRESS RESPONSE REGULATOR PROTEIN 1"/>
    <property type="match status" value="1"/>
</dbReference>
<dbReference type="InterPro" id="IPR050595">
    <property type="entry name" value="Bact_response_regulator"/>
</dbReference>
<gene>
    <name evidence="4" type="ORF">SAMN05192539_103550</name>
</gene>
<dbReference type="Pfam" id="PF00072">
    <property type="entry name" value="Response_reg"/>
    <property type="match status" value="1"/>
</dbReference>
<evidence type="ECO:0000259" key="3">
    <source>
        <dbReference type="PROSITE" id="PS50110"/>
    </source>
</evidence>
<dbReference type="Proteomes" id="UP000198866">
    <property type="component" value="Unassembled WGS sequence"/>
</dbReference>
<sequence>MQMASTRVNGFAHVLFLAVSRCPRVNSAWCPERPAWRGFVRFTLSAENIRAPQSLGCALPLSGNGNSRCSMRGRRQPGHSAVFTILLVDDDTKLLHALQTVLEGEGYRVLTAPDGEIATAIAVKNLPDLVITDWMMPRVDGVALCTRIKADPTTNNIPVVMWSAALLPLPEEPLWNVFLRKPIPIERLLEAITNLLHRPVALPSRCTQISGEPPATGAG</sequence>
<dbReference type="CDD" id="cd17574">
    <property type="entry name" value="REC_OmpR"/>
    <property type="match status" value="1"/>
</dbReference>
<name>A0A1H7DUW9_9BURK</name>
<dbReference type="GO" id="GO:0000160">
    <property type="term" value="P:phosphorelay signal transduction system"/>
    <property type="evidence" value="ECO:0007669"/>
    <property type="project" value="InterPro"/>
</dbReference>
<dbReference type="PROSITE" id="PS50110">
    <property type="entry name" value="RESPONSE_REGULATORY"/>
    <property type="match status" value="1"/>
</dbReference>
<dbReference type="PANTHER" id="PTHR44591:SF3">
    <property type="entry name" value="RESPONSE REGULATORY DOMAIN-CONTAINING PROTEIN"/>
    <property type="match status" value="1"/>
</dbReference>
<dbReference type="InterPro" id="IPR001789">
    <property type="entry name" value="Sig_transdc_resp-reg_receiver"/>
</dbReference>
<reference evidence="5" key="1">
    <citation type="submission" date="2016-10" db="EMBL/GenBank/DDBJ databases">
        <authorList>
            <person name="Varghese N."/>
            <person name="Submissions S."/>
        </authorList>
    </citation>
    <scope>NUCLEOTIDE SEQUENCE [LARGE SCALE GENOMIC DNA]</scope>
    <source>
        <strain evidence="5">LMG 26031</strain>
    </source>
</reference>
<dbReference type="STRING" id="667676.SAMN05192539_103550"/>
<dbReference type="SUPFAM" id="SSF52172">
    <property type="entry name" value="CheY-like"/>
    <property type="match status" value="1"/>
</dbReference>
<keyword evidence="5" id="KW-1185">Reference proteome</keyword>
<organism evidence="4 5">
    <name type="scientific">Paraburkholderia diazotrophica</name>
    <dbReference type="NCBI Taxonomy" id="667676"/>
    <lineage>
        <taxon>Bacteria</taxon>
        <taxon>Pseudomonadati</taxon>
        <taxon>Pseudomonadota</taxon>
        <taxon>Betaproteobacteria</taxon>
        <taxon>Burkholderiales</taxon>
        <taxon>Burkholderiaceae</taxon>
        <taxon>Paraburkholderia</taxon>
    </lineage>
</organism>
<keyword evidence="1 2" id="KW-0597">Phosphoprotein</keyword>
<dbReference type="SMART" id="SM00448">
    <property type="entry name" value="REC"/>
    <property type="match status" value="1"/>
</dbReference>
<evidence type="ECO:0000256" key="2">
    <source>
        <dbReference type="PROSITE-ProRule" id="PRU00169"/>
    </source>
</evidence>
<proteinExistence type="predicted"/>
<dbReference type="EMBL" id="FNYE01000035">
    <property type="protein sequence ID" value="SEK05569.1"/>
    <property type="molecule type" value="Genomic_DNA"/>
</dbReference>
<evidence type="ECO:0000256" key="1">
    <source>
        <dbReference type="ARBA" id="ARBA00022553"/>
    </source>
</evidence>